<keyword evidence="2" id="KW-1185">Reference proteome</keyword>
<organism evidence="1 2">
    <name type="scientific">Algoriphagus boritolerans DSM 17298 = JCM 18970</name>
    <dbReference type="NCBI Taxonomy" id="1120964"/>
    <lineage>
        <taxon>Bacteria</taxon>
        <taxon>Pseudomonadati</taxon>
        <taxon>Bacteroidota</taxon>
        <taxon>Cytophagia</taxon>
        <taxon>Cytophagales</taxon>
        <taxon>Cyclobacteriaceae</taxon>
        <taxon>Algoriphagus</taxon>
    </lineage>
</organism>
<proteinExistence type="predicted"/>
<dbReference type="EMBL" id="FNVR01000004">
    <property type="protein sequence ID" value="SEF74315.1"/>
    <property type="molecule type" value="Genomic_DNA"/>
</dbReference>
<dbReference type="AlphaFoldDB" id="A0A1H5UGY9"/>
<evidence type="ECO:0000313" key="2">
    <source>
        <dbReference type="Proteomes" id="UP000236736"/>
    </source>
</evidence>
<evidence type="ECO:0000313" key="1">
    <source>
        <dbReference type="EMBL" id="SEF74315.1"/>
    </source>
</evidence>
<accession>A0A1H5UGY9</accession>
<gene>
    <name evidence="1" type="ORF">SAMN03080598_01267</name>
</gene>
<reference evidence="2" key="1">
    <citation type="submission" date="2016-10" db="EMBL/GenBank/DDBJ databases">
        <authorList>
            <person name="Varghese N."/>
            <person name="Submissions S."/>
        </authorList>
    </citation>
    <scope>NUCLEOTIDE SEQUENCE [LARGE SCALE GENOMIC DNA]</scope>
    <source>
        <strain evidence="2">DSM 17298</strain>
    </source>
</reference>
<dbReference type="OrthoDB" id="825385at2"/>
<dbReference type="PROSITE" id="PS51257">
    <property type="entry name" value="PROKAR_LIPOPROTEIN"/>
    <property type="match status" value="1"/>
</dbReference>
<dbReference type="RefSeq" id="WP_103923930.1">
    <property type="nucleotide sequence ID" value="NZ_FNVR01000004.1"/>
</dbReference>
<name>A0A1H5UGY9_9BACT</name>
<sequence length="172" mass="20139">MKGNLVLIVIWLLLGCSVEESKIDKPQEIPSTLMEMVNRDLDSHLFYEVFPDKFTKKETFVLFIMPSSSCFNCFEELTEELGKFYKEVGLKNIIFVRNDNIKDREVRFSLQNVVSIENIEILNIKDLDFIKSHEFFPKLGFVKNGNLSCVEIFEQGDIVKISNYFEFLKIFL</sequence>
<dbReference type="STRING" id="1120964.GCA_001313265_05953"/>
<dbReference type="Proteomes" id="UP000236736">
    <property type="component" value="Unassembled WGS sequence"/>
</dbReference>
<evidence type="ECO:0008006" key="3">
    <source>
        <dbReference type="Google" id="ProtNLM"/>
    </source>
</evidence>
<protein>
    <recommendedName>
        <fullName evidence="3">AhpC/TSA family protein</fullName>
    </recommendedName>
</protein>